<sequence>MASSVHYSAWWEDIKWTRCVFRKASLSGVEAHTFWARRSSIGDKKLKCVFTFVTRQINCIRGFCLNLRV</sequence>
<reference evidence="1" key="3">
    <citation type="submission" date="2022-01" db="UniProtKB">
        <authorList>
            <consortium name="EnsemblPlants"/>
        </authorList>
    </citation>
    <scope>IDENTIFICATION</scope>
    <source>
        <strain evidence="1">subsp. vulgare</strain>
    </source>
</reference>
<reference evidence="2" key="1">
    <citation type="journal article" date="2012" name="Nature">
        <title>A physical, genetic and functional sequence assembly of the barley genome.</title>
        <authorList>
            <consortium name="The International Barley Genome Sequencing Consortium"/>
            <person name="Mayer K.F."/>
            <person name="Waugh R."/>
            <person name="Brown J.W."/>
            <person name="Schulman A."/>
            <person name="Langridge P."/>
            <person name="Platzer M."/>
            <person name="Fincher G.B."/>
            <person name="Muehlbauer G.J."/>
            <person name="Sato K."/>
            <person name="Close T.J."/>
            <person name="Wise R.P."/>
            <person name="Stein N."/>
        </authorList>
    </citation>
    <scope>NUCLEOTIDE SEQUENCE [LARGE SCALE GENOMIC DNA]</scope>
    <source>
        <strain evidence="2">cv. Morex</strain>
    </source>
</reference>
<accession>A0A8I6XZD4</accession>
<evidence type="ECO:0000313" key="2">
    <source>
        <dbReference type="Proteomes" id="UP000011116"/>
    </source>
</evidence>
<name>A0A8I6XZD4_HORVV</name>
<keyword evidence="2" id="KW-1185">Reference proteome</keyword>
<protein>
    <submittedName>
        <fullName evidence="1">Uncharacterized protein</fullName>
    </submittedName>
</protein>
<proteinExistence type="predicted"/>
<evidence type="ECO:0000313" key="1">
    <source>
        <dbReference type="EnsemblPlants" id="HORVU.MOREX.r3.3HG0300570.1.CDS1"/>
    </source>
</evidence>
<reference evidence="1" key="2">
    <citation type="submission" date="2020-10" db="EMBL/GenBank/DDBJ databases">
        <authorList>
            <person name="Scholz U."/>
            <person name="Mascher M."/>
            <person name="Fiebig A."/>
        </authorList>
    </citation>
    <scope>NUCLEOTIDE SEQUENCE [LARGE SCALE GENOMIC DNA]</scope>
    <source>
        <strain evidence="1">cv. Morex</strain>
    </source>
</reference>
<dbReference type="Gramene" id="HORVU.MOREX.r3.3HG0300570.1">
    <property type="protein sequence ID" value="HORVU.MOREX.r3.3HG0300570.1.CDS1"/>
    <property type="gene ID" value="HORVU.MOREX.r3.3HG0300570"/>
</dbReference>
<dbReference type="Gramene" id="HORVU.MOREX.r2.3HG0250700.1">
    <property type="protein sequence ID" value="HORVU.MOREX.r2.3HG0250700.1.CDS.1"/>
    <property type="gene ID" value="HORVU.MOREX.r2.3HG0250700"/>
</dbReference>
<dbReference type="EnsemblPlants" id="HORVU.MOREX.r3.3HG0300570.1">
    <property type="protein sequence ID" value="HORVU.MOREX.r3.3HG0300570.1.CDS1"/>
    <property type="gene ID" value="HORVU.MOREX.r3.3HG0300570"/>
</dbReference>
<organism evidence="1 2">
    <name type="scientific">Hordeum vulgare subsp. vulgare</name>
    <name type="common">Domesticated barley</name>
    <dbReference type="NCBI Taxonomy" id="112509"/>
    <lineage>
        <taxon>Eukaryota</taxon>
        <taxon>Viridiplantae</taxon>
        <taxon>Streptophyta</taxon>
        <taxon>Embryophyta</taxon>
        <taxon>Tracheophyta</taxon>
        <taxon>Spermatophyta</taxon>
        <taxon>Magnoliopsida</taxon>
        <taxon>Liliopsida</taxon>
        <taxon>Poales</taxon>
        <taxon>Poaceae</taxon>
        <taxon>BOP clade</taxon>
        <taxon>Pooideae</taxon>
        <taxon>Triticodae</taxon>
        <taxon>Triticeae</taxon>
        <taxon>Hordeinae</taxon>
        <taxon>Hordeum</taxon>
    </lineage>
</organism>
<dbReference type="AlphaFoldDB" id="A0A8I6XZD4"/>
<dbReference type="Proteomes" id="UP000011116">
    <property type="component" value="Chromosome 3H"/>
</dbReference>